<proteinExistence type="predicted"/>
<dbReference type="RefSeq" id="WP_177143916.1">
    <property type="nucleotide sequence ID" value="NZ_JACAPU010000012.1"/>
</dbReference>
<evidence type="ECO:0000259" key="1">
    <source>
        <dbReference type="Pfam" id="PF04773"/>
    </source>
</evidence>
<dbReference type="AlphaFoldDB" id="A0A7Y7WC54"/>
<evidence type="ECO:0000259" key="2">
    <source>
        <dbReference type="Pfam" id="PF16220"/>
    </source>
</evidence>
<accession>A0A7Y7WC54</accession>
<dbReference type="InterPro" id="IPR012373">
    <property type="entry name" value="Ferrdict_sens_TM"/>
</dbReference>
<gene>
    <name evidence="3" type="ORF">HX829_09200</name>
</gene>
<dbReference type="Proteomes" id="UP000582981">
    <property type="component" value="Unassembled WGS sequence"/>
</dbReference>
<dbReference type="Pfam" id="PF16220">
    <property type="entry name" value="DUF4880"/>
    <property type="match status" value="1"/>
</dbReference>
<dbReference type="EMBL" id="JACAPU010000012">
    <property type="protein sequence ID" value="NWB46670.1"/>
    <property type="molecule type" value="Genomic_DNA"/>
</dbReference>
<feature type="domain" description="FecR protein" evidence="1">
    <location>
        <begin position="114"/>
        <end position="203"/>
    </location>
</feature>
<comment type="caution">
    <text evidence="3">The sequence shown here is derived from an EMBL/GenBank/DDBJ whole genome shotgun (WGS) entry which is preliminary data.</text>
</comment>
<dbReference type="InterPro" id="IPR006860">
    <property type="entry name" value="FecR"/>
</dbReference>
<evidence type="ECO:0000313" key="4">
    <source>
        <dbReference type="Proteomes" id="UP000582981"/>
    </source>
</evidence>
<feature type="domain" description="FecR N-terminal" evidence="2">
    <location>
        <begin position="20"/>
        <end position="57"/>
    </location>
</feature>
<dbReference type="PANTHER" id="PTHR30273:SF2">
    <property type="entry name" value="PROTEIN FECR"/>
    <property type="match status" value="1"/>
</dbReference>
<organism evidence="3 4">
    <name type="scientific">Pseudomonas gingeri</name>
    <dbReference type="NCBI Taxonomy" id="117681"/>
    <lineage>
        <taxon>Bacteria</taxon>
        <taxon>Pseudomonadati</taxon>
        <taxon>Pseudomonadota</taxon>
        <taxon>Gammaproteobacteria</taxon>
        <taxon>Pseudomonadales</taxon>
        <taxon>Pseudomonadaceae</taxon>
        <taxon>Pseudomonas</taxon>
    </lineage>
</organism>
<protein>
    <submittedName>
        <fullName evidence="3">DUF4880 domain-containing protein</fullName>
    </submittedName>
</protein>
<dbReference type="Gene3D" id="2.60.120.1440">
    <property type="match status" value="1"/>
</dbReference>
<reference evidence="3 4" key="1">
    <citation type="submission" date="2020-04" db="EMBL/GenBank/DDBJ databases">
        <title>Molecular characterization of pseudomonads from Agaricus bisporus reveal novel blotch 2 pathogens in Western Europe.</title>
        <authorList>
            <person name="Taparia T."/>
            <person name="Krijger M."/>
            <person name="Haynes E."/>
            <person name="Elpinstone J.G."/>
            <person name="Noble R."/>
            <person name="Van Der Wolf J."/>
        </authorList>
    </citation>
    <scope>NUCLEOTIDE SEQUENCE [LARGE SCALE GENOMIC DNA]</scope>
    <source>
        <strain evidence="3 4">F1001</strain>
    </source>
</reference>
<sequence>MNTTSITDSRAGETARLHSEAQDWLILLTSGRATAADARALRQWCAQSAEHAQAFERSKSMWQSLKPAALQLQHPPRARQFGRRAFLGGAIAASAAFFLIRETIPGGFSGLGADYVTEVGEQRRIDLGDDIRLELNTQTRINRLAAVGGSPRIELVSGEVEVVTRSRESISVQAGPGWLQADQARFNLRHIDQSVCVTCIEGLLTVQVQGRSIRLESGRQLTYDAQHTGEPQAVDAANVIAWRNKMLVFNDATLASVIDEINRYRPGMLVLLNAELGQRKVQARFSLDQLAGVALLIRDAYGAKCTELPGGVVLLS</sequence>
<dbReference type="InterPro" id="IPR032623">
    <property type="entry name" value="FecR_N"/>
</dbReference>
<dbReference type="PIRSF" id="PIRSF018266">
    <property type="entry name" value="FecR"/>
    <property type="match status" value="1"/>
</dbReference>
<evidence type="ECO:0000313" key="3">
    <source>
        <dbReference type="EMBL" id="NWB46670.1"/>
    </source>
</evidence>
<dbReference type="Pfam" id="PF04773">
    <property type="entry name" value="FecR"/>
    <property type="match status" value="1"/>
</dbReference>
<dbReference type="GO" id="GO:0016989">
    <property type="term" value="F:sigma factor antagonist activity"/>
    <property type="evidence" value="ECO:0007669"/>
    <property type="project" value="TreeGrafter"/>
</dbReference>
<dbReference type="PANTHER" id="PTHR30273">
    <property type="entry name" value="PERIPLASMIC SIGNAL SENSOR AND SIGMA FACTOR ACTIVATOR FECR-RELATED"/>
    <property type="match status" value="1"/>
</dbReference>
<name>A0A7Y7WC54_9PSED</name>